<feature type="compositionally biased region" description="Basic and acidic residues" evidence="1">
    <location>
        <begin position="361"/>
        <end position="374"/>
    </location>
</feature>
<feature type="region of interest" description="Disordered" evidence="1">
    <location>
        <begin position="302"/>
        <end position="375"/>
    </location>
</feature>
<sequence>MLNPDEEEGDDKTIVLNPSNENRADETLEDKSPSKTEKSREAVENVEKKPEGGQENEDEKKNKENASATHFATKNQELFLIEFLVDCVSIDACAVDQEILDGQTCLSLSFLNFPPMEICEKNYGNRKNGSEKIKFNCGKSLMFAFNEYQCDHPPVLTLEMTVSKKLHNNLSGGAPYKVDIGTIKICVSELFRQIVDIAKLTPDRLPASKSIKDCFMLIGPGKRTMGEVSIYIRFSCLGQNIITEFQCGSDIKSNPVLFKNREGKKVFEFKGRDVGDDDPNGAKSSLNPNKGRIGCGCIKMNTDQSHTTPRGGQGDGERLNITTSTTKGNKLVLDMTEKKKLPGQTDADRKDGTNGGSGLEKGGETKQTNDKNPDENLFVLKVGDKGQIPDRGKMILEFRTPKQKILPKIIPPYHEDIAVQTDLGKKRKRKAKKK</sequence>
<dbReference type="RefSeq" id="XP_002431673.1">
    <property type="nucleotide sequence ID" value="XM_002431628.1"/>
</dbReference>
<gene>
    <name evidence="3" type="primary">8235627</name>
    <name evidence="2" type="ORF">Phum_PHUM540480</name>
</gene>
<dbReference type="CTD" id="8235627"/>
<dbReference type="Pfam" id="PF14924">
    <property type="entry name" value="MAP10_N"/>
    <property type="match status" value="1"/>
</dbReference>
<dbReference type="InParanoid" id="E0VZX9"/>
<evidence type="ECO:0000256" key="1">
    <source>
        <dbReference type="SAM" id="MobiDB-lite"/>
    </source>
</evidence>
<feature type="compositionally biased region" description="Basic and acidic residues" evidence="1">
    <location>
        <begin position="335"/>
        <end position="352"/>
    </location>
</feature>
<keyword evidence="4" id="KW-1185">Reference proteome</keyword>
<dbReference type="EMBL" id="AAZO01006566">
    <property type="status" value="NOT_ANNOTATED_CDS"/>
    <property type="molecule type" value="Genomic_DNA"/>
</dbReference>
<reference evidence="2" key="1">
    <citation type="submission" date="2007-04" db="EMBL/GenBank/DDBJ databases">
        <title>Annotation of Pediculus humanus corporis strain USDA.</title>
        <authorList>
            <person name="Kirkness E."/>
            <person name="Hannick L."/>
            <person name="Hass B."/>
            <person name="Bruggner R."/>
            <person name="Lawson D."/>
            <person name="Bidwell S."/>
            <person name="Joardar V."/>
            <person name="Caler E."/>
            <person name="Walenz B."/>
            <person name="Inman J."/>
            <person name="Schobel S."/>
            <person name="Galinsky K."/>
            <person name="Amedeo P."/>
            <person name="Strausberg R."/>
        </authorList>
    </citation>
    <scope>NUCLEOTIDE SEQUENCE</scope>
    <source>
        <strain evidence="2">USDA</strain>
    </source>
</reference>
<dbReference type="KEGG" id="phu:Phum_PHUM540480"/>
<dbReference type="GeneID" id="8235627"/>
<accession>E0VZX9</accession>
<feature type="region of interest" description="Disordered" evidence="1">
    <location>
        <begin position="1"/>
        <end position="63"/>
    </location>
</feature>
<feature type="compositionally biased region" description="Acidic residues" evidence="1">
    <location>
        <begin position="1"/>
        <end position="10"/>
    </location>
</feature>
<dbReference type="VEuPathDB" id="VectorBase:PHUM540480"/>
<dbReference type="EnsemblMetazoa" id="PHUM540480-RA">
    <property type="protein sequence ID" value="PHUM540480-PA"/>
    <property type="gene ID" value="PHUM540480"/>
</dbReference>
<reference evidence="2" key="2">
    <citation type="submission" date="2007-04" db="EMBL/GenBank/DDBJ databases">
        <title>The genome of the human body louse.</title>
        <authorList>
            <consortium name="The Human Body Louse Genome Consortium"/>
            <person name="Kirkness E."/>
            <person name="Walenz B."/>
            <person name="Hass B."/>
            <person name="Bruggner R."/>
            <person name="Strausberg R."/>
        </authorList>
    </citation>
    <scope>NUCLEOTIDE SEQUENCE</scope>
    <source>
        <strain evidence="2">USDA</strain>
    </source>
</reference>
<evidence type="ECO:0000313" key="2">
    <source>
        <dbReference type="EMBL" id="EEB18935.1"/>
    </source>
</evidence>
<proteinExistence type="predicted"/>
<protein>
    <submittedName>
        <fullName evidence="2 3">Uncharacterized protein</fullName>
    </submittedName>
</protein>
<dbReference type="HOGENOM" id="CLU_632090_0_0_1"/>
<feature type="compositionally biased region" description="Basic and acidic residues" evidence="1">
    <location>
        <begin position="22"/>
        <end position="63"/>
    </location>
</feature>
<dbReference type="AlphaFoldDB" id="E0VZX9"/>
<evidence type="ECO:0000313" key="3">
    <source>
        <dbReference type="EnsemblMetazoa" id="PHUM540480-PA"/>
    </source>
</evidence>
<organism>
    <name type="scientific">Pediculus humanus subsp. corporis</name>
    <name type="common">Body louse</name>
    <dbReference type="NCBI Taxonomy" id="121224"/>
    <lineage>
        <taxon>Eukaryota</taxon>
        <taxon>Metazoa</taxon>
        <taxon>Ecdysozoa</taxon>
        <taxon>Arthropoda</taxon>
        <taxon>Hexapoda</taxon>
        <taxon>Insecta</taxon>
        <taxon>Pterygota</taxon>
        <taxon>Neoptera</taxon>
        <taxon>Paraneoptera</taxon>
        <taxon>Psocodea</taxon>
        <taxon>Troctomorpha</taxon>
        <taxon>Phthiraptera</taxon>
        <taxon>Anoplura</taxon>
        <taxon>Pediculidae</taxon>
        <taxon>Pediculus</taxon>
    </lineage>
</organism>
<dbReference type="EMBL" id="DS235854">
    <property type="protein sequence ID" value="EEB18935.1"/>
    <property type="molecule type" value="Genomic_DNA"/>
</dbReference>
<dbReference type="OrthoDB" id="6624851at2759"/>
<evidence type="ECO:0000313" key="4">
    <source>
        <dbReference type="Proteomes" id="UP000009046"/>
    </source>
</evidence>
<name>E0VZX9_PEDHC</name>
<dbReference type="Proteomes" id="UP000009046">
    <property type="component" value="Unassembled WGS sequence"/>
</dbReference>
<reference evidence="3" key="3">
    <citation type="submission" date="2021-02" db="UniProtKB">
        <authorList>
            <consortium name="EnsemblMetazoa"/>
        </authorList>
    </citation>
    <scope>IDENTIFICATION</scope>
    <source>
        <strain evidence="3">USDA</strain>
    </source>
</reference>